<dbReference type="RefSeq" id="WP_258797014.1">
    <property type="nucleotide sequence ID" value="NZ_JANTHX010000003.1"/>
</dbReference>
<dbReference type="EMBL" id="JANTHX010000003">
    <property type="protein sequence ID" value="MCS0498139.1"/>
    <property type="molecule type" value="Genomic_DNA"/>
</dbReference>
<name>A0ABT1ZBR2_9MICO</name>
<dbReference type="Pfam" id="PF11292">
    <property type="entry name" value="DUF3093"/>
    <property type="match status" value="1"/>
</dbReference>
<proteinExistence type="predicted"/>
<keyword evidence="1" id="KW-0472">Membrane</keyword>
<comment type="caution">
    <text evidence="2">The sequence shown here is derived from an EMBL/GenBank/DDBJ whole genome shotgun (WGS) entry which is preliminary data.</text>
</comment>
<evidence type="ECO:0000313" key="2">
    <source>
        <dbReference type="EMBL" id="MCS0498139.1"/>
    </source>
</evidence>
<feature type="transmembrane region" description="Helical" evidence="1">
    <location>
        <begin position="12"/>
        <end position="31"/>
    </location>
</feature>
<evidence type="ECO:0000313" key="3">
    <source>
        <dbReference type="Proteomes" id="UP001205337"/>
    </source>
</evidence>
<reference evidence="2 3" key="1">
    <citation type="submission" date="2022-08" db="EMBL/GenBank/DDBJ databases">
        <authorList>
            <person name="Li F."/>
        </authorList>
    </citation>
    <scope>NUCLEOTIDE SEQUENCE [LARGE SCALE GENOMIC DNA]</scope>
    <source>
        <strain evidence="2 3">10F1B-8-1</strain>
    </source>
</reference>
<keyword evidence="3" id="KW-1185">Reference proteome</keyword>
<keyword evidence="1" id="KW-1133">Transmembrane helix</keyword>
<protein>
    <submittedName>
        <fullName evidence="2">DUF3093 domain-containing protein</fullName>
    </submittedName>
</protein>
<sequence>MTYRERLWPAPWIFLATALVIPASLLVFLPISSVAGVAVAIALYGAIVVALALTTPTIEVVDGELRAGRARLPLSAVGEVHVARGPDAVRERGVGLHADAWLLIRGWVADVVRVELDDPEDPTPYWLLSSRRAEALATAIREGAKR</sequence>
<feature type="transmembrane region" description="Helical" evidence="1">
    <location>
        <begin position="37"/>
        <end position="61"/>
    </location>
</feature>
<gene>
    <name evidence="2" type="ORF">NUH29_01065</name>
</gene>
<keyword evidence="1" id="KW-0812">Transmembrane</keyword>
<accession>A0ABT1ZBR2</accession>
<organism evidence="2 3">
    <name type="scientific">Protaetiibacter mangrovi</name>
    <dbReference type="NCBI Taxonomy" id="2970926"/>
    <lineage>
        <taxon>Bacteria</taxon>
        <taxon>Bacillati</taxon>
        <taxon>Actinomycetota</taxon>
        <taxon>Actinomycetes</taxon>
        <taxon>Micrococcales</taxon>
        <taxon>Microbacteriaceae</taxon>
        <taxon>Protaetiibacter</taxon>
    </lineage>
</organism>
<evidence type="ECO:0000256" key="1">
    <source>
        <dbReference type="SAM" id="Phobius"/>
    </source>
</evidence>
<dbReference type="InterPro" id="IPR021443">
    <property type="entry name" value="DUF3093"/>
</dbReference>
<dbReference type="Proteomes" id="UP001205337">
    <property type="component" value="Unassembled WGS sequence"/>
</dbReference>